<sequence>MNIQTNRLINSLAKQVIHLEQPIHVLAICSGGKTVGRHIHKYLKNKGIKSSYFEVWTNIVNGKAEVWKSNFKKKHYVGTALIAEDVIWNGGSVNATKKILKQMKSKKPYVAVILDCNHKADFAVFR</sequence>
<evidence type="ECO:0000313" key="1">
    <source>
        <dbReference type="EMBL" id="OHB08195.1"/>
    </source>
</evidence>
<accession>A0A1G2UFM8</accession>
<dbReference type="InterPro" id="IPR000836">
    <property type="entry name" value="PRTase_dom"/>
</dbReference>
<dbReference type="SUPFAM" id="SSF53271">
    <property type="entry name" value="PRTase-like"/>
    <property type="match status" value="1"/>
</dbReference>
<dbReference type="InterPro" id="IPR029057">
    <property type="entry name" value="PRTase-like"/>
</dbReference>
<dbReference type="CDD" id="cd06223">
    <property type="entry name" value="PRTases_typeI"/>
    <property type="match status" value="1"/>
</dbReference>
<organism evidence="1 2">
    <name type="scientific">Candidatus Zambryskibacteria bacterium RIFCSPLOWO2_02_FULL_39_14</name>
    <dbReference type="NCBI Taxonomy" id="1802769"/>
    <lineage>
        <taxon>Bacteria</taxon>
        <taxon>Candidatus Zambryskiibacteriota</taxon>
    </lineage>
</organism>
<reference evidence="1 2" key="1">
    <citation type="journal article" date="2016" name="Nat. Commun.">
        <title>Thousands of microbial genomes shed light on interconnected biogeochemical processes in an aquifer system.</title>
        <authorList>
            <person name="Anantharaman K."/>
            <person name="Brown C.T."/>
            <person name="Hug L.A."/>
            <person name="Sharon I."/>
            <person name="Castelle C.J."/>
            <person name="Probst A.J."/>
            <person name="Thomas B.C."/>
            <person name="Singh A."/>
            <person name="Wilkins M.J."/>
            <person name="Karaoz U."/>
            <person name="Brodie E.L."/>
            <person name="Williams K.H."/>
            <person name="Hubbard S.S."/>
            <person name="Banfield J.F."/>
        </authorList>
    </citation>
    <scope>NUCLEOTIDE SEQUENCE [LARGE SCALE GENOMIC DNA]</scope>
</reference>
<dbReference type="Gene3D" id="3.40.50.2020">
    <property type="match status" value="1"/>
</dbReference>
<evidence type="ECO:0000313" key="2">
    <source>
        <dbReference type="Proteomes" id="UP000177096"/>
    </source>
</evidence>
<dbReference type="AlphaFoldDB" id="A0A1G2UFM8"/>
<dbReference type="EMBL" id="MHWM01000029">
    <property type="protein sequence ID" value="OHB08195.1"/>
    <property type="molecule type" value="Genomic_DNA"/>
</dbReference>
<evidence type="ECO:0008006" key="3">
    <source>
        <dbReference type="Google" id="ProtNLM"/>
    </source>
</evidence>
<dbReference type="Proteomes" id="UP000177096">
    <property type="component" value="Unassembled WGS sequence"/>
</dbReference>
<gene>
    <name evidence="1" type="ORF">A3I86_01875</name>
</gene>
<name>A0A1G2UFM8_9BACT</name>
<proteinExistence type="predicted"/>
<comment type="caution">
    <text evidence="1">The sequence shown here is derived from an EMBL/GenBank/DDBJ whole genome shotgun (WGS) entry which is preliminary data.</text>
</comment>
<protein>
    <recommendedName>
        <fullName evidence="3">Phosphoribosyltransferase domain-containing protein</fullName>
    </recommendedName>
</protein>